<proteinExistence type="predicted"/>
<keyword evidence="2" id="KW-1185">Reference proteome</keyword>
<reference evidence="1 2" key="1">
    <citation type="submission" date="2015-01" db="EMBL/GenBank/DDBJ databases">
        <title>Evolution of Trichinella species and genotypes.</title>
        <authorList>
            <person name="Korhonen P.K."/>
            <person name="Edoardo P."/>
            <person name="Giuseppe L.R."/>
            <person name="Gasser R.B."/>
        </authorList>
    </citation>
    <scope>NUCLEOTIDE SEQUENCE [LARGE SCALE GENOMIC DNA]</scope>
    <source>
        <strain evidence="1">ISS120</strain>
    </source>
</reference>
<accession>A0A0V0YX27</accession>
<protein>
    <submittedName>
        <fullName evidence="1">Uncharacterized protein</fullName>
    </submittedName>
</protein>
<evidence type="ECO:0000313" key="2">
    <source>
        <dbReference type="Proteomes" id="UP000054653"/>
    </source>
</evidence>
<comment type="caution">
    <text evidence="1">The sequence shown here is derived from an EMBL/GenBank/DDBJ whole genome shotgun (WGS) entry which is preliminary data.</text>
</comment>
<sequence length="39" mass="4350">MPSSAIDCPKITNVTNISYKTTKSIKMLSARTSKINRLH</sequence>
<dbReference type="Proteomes" id="UP000054653">
    <property type="component" value="Unassembled WGS sequence"/>
</dbReference>
<dbReference type="AlphaFoldDB" id="A0A0V0YX27"/>
<gene>
    <name evidence="1" type="ORF">T03_14393</name>
</gene>
<evidence type="ECO:0000313" key="1">
    <source>
        <dbReference type="EMBL" id="KRY04667.1"/>
    </source>
</evidence>
<dbReference type="EMBL" id="JYDI01005489">
    <property type="protein sequence ID" value="KRY04667.1"/>
    <property type="molecule type" value="Genomic_DNA"/>
</dbReference>
<name>A0A0V0YX27_TRIBR</name>
<organism evidence="1 2">
    <name type="scientific">Trichinella britovi</name>
    <name type="common">Parasitic roundworm</name>
    <dbReference type="NCBI Taxonomy" id="45882"/>
    <lineage>
        <taxon>Eukaryota</taxon>
        <taxon>Metazoa</taxon>
        <taxon>Ecdysozoa</taxon>
        <taxon>Nematoda</taxon>
        <taxon>Enoplea</taxon>
        <taxon>Dorylaimia</taxon>
        <taxon>Trichinellida</taxon>
        <taxon>Trichinellidae</taxon>
        <taxon>Trichinella</taxon>
    </lineage>
</organism>